<dbReference type="HOGENOM" id="CLU_926407_0_0_10"/>
<keyword evidence="1" id="KW-0472">Membrane</keyword>
<gene>
    <name evidence="3" type="ordered locus">Bacsa_0689</name>
</gene>
<evidence type="ECO:0000313" key="4">
    <source>
        <dbReference type="Proteomes" id="UP000007486"/>
    </source>
</evidence>
<dbReference type="eggNOG" id="COG1305">
    <property type="taxonomic scope" value="Bacteria"/>
</dbReference>
<dbReference type="RefSeq" id="WP_013616738.1">
    <property type="nucleotide sequence ID" value="NC_015164.1"/>
</dbReference>
<accession>F0R128</accession>
<dbReference type="OrthoDB" id="5166556at2"/>
<protein>
    <submittedName>
        <fullName evidence="3">Transglutaminase domain-containing protein</fullName>
    </submittedName>
</protein>
<dbReference type="Proteomes" id="UP000007486">
    <property type="component" value="Chromosome"/>
</dbReference>
<dbReference type="InterPro" id="IPR038765">
    <property type="entry name" value="Papain-like_cys_pep_sf"/>
</dbReference>
<name>F0R128_PHOSB</name>
<dbReference type="STRING" id="667015.Bacsa_0689"/>
<sequence length="300" mass="34582">MKKALKVIGYALAGLILIVVLAALLIRFVFKEQMIAYVSKIEEKERIDLLRHATPYASDTVRYRFVYRQDTIQAQKIHAYFRLDTLLTDSSATTWDKTLTLATFVASHIPHANQTKYPQKSNAIDLWEYTRKVEPAFNCRLHAILLHELMLAEGITNRFVTCLPADTLDSDCHVVNLVWLPEQNKWAMIDSDMQAWISNPEGTPLSLAEMRERYISGSSMQIHPLLDGTKEDFNYDYYRSYWAKNLYWFICWEETGYGKEDSMEGRQITLAPAGFTDPDARPSDVHTTDAERFWAAPNPI</sequence>
<dbReference type="SUPFAM" id="SSF54001">
    <property type="entry name" value="Cysteine proteinases"/>
    <property type="match status" value="1"/>
</dbReference>
<feature type="domain" description="Transglutaminase-like" evidence="2">
    <location>
        <begin position="91"/>
        <end position="190"/>
    </location>
</feature>
<dbReference type="Pfam" id="PF01841">
    <property type="entry name" value="Transglut_core"/>
    <property type="match status" value="1"/>
</dbReference>
<evidence type="ECO:0000313" key="3">
    <source>
        <dbReference type="EMBL" id="ADY35283.1"/>
    </source>
</evidence>
<keyword evidence="1" id="KW-1133">Transmembrane helix</keyword>
<feature type="transmembrane region" description="Helical" evidence="1">
    <location>
        <begin position="7"/>
        <end position="30"/>
    </location>
</feature>
<reference evidence="3 4" key="1">
    <citation type="journal article" date="2011" name="Stand. Genomic Sci.">
        <title>Complete genome sequence of Bacteroides salanitronis type strain (BL78).</title>
        <authorList>
            <person name="Gronow S."/>
            <person name="Held B."/>
            <person name="Lucas S."/>
            <person name="Lapidus A."/>
            <person name="Del Rio T.G."/>
            <person name="Nolan M."/>
            <person name="Tice H."/>
            <person name="Deshpande S."/>
            <person name="Cheng J.F."/>
            <person name="Pitluck S."/>
            <person name="Liolios K."/>
            <person name="Pagani I."/>
            <person name="Ivanova N."/>
            <person name="Mavromatis K."/>
            <person name="Pati A."/>
            <person name="Tapia R."/>
            <person name="Han C."/>
            <person name="Goodwin L."/>
            <person name="Chen A."/>
            <person name="Palaniappan K."/>
            <person name="Land M."/>
            <person name="Hauser L."/>
            <person name="Chang Y.J."/>
            <person name="Jeffries C.D."/>
            <person name="Brambilla E.M."/>
            <person name="Rohde M."/>
            <person name="Goker M."/>
            <person name="Detter J.C."/>
            <person name="Woyke T."/>
            <person name="Bristow J."/>
            <person name="Markowitz V."/>
            <person name="Hugenholtz P."/>
            <person name="Kyrpides N.C."/>
            <person name="Klenk H.P."/>
            <person name="Eisen J.A."/>
        </authorList>
    </citation>
    <scope>NUCLEOTIDE SEQUENCE [LARGE SCALE GENOMIC DNA]</scope>
    <source>
        <strain evidence="3 4">DSM 18170</strain>
    </source>
</reference>
<evidence type="ECO:0000259" key="2">
    <source>
        <dbReference type="Pfam" id="PF01841"/>
    </source>
</evidence>
<organism evidence="3 4">
    <name type="scientific">Phocaeicola salanitronis (strain DSM 18170 / JCM 13657 / CCUG 60908 / BL78)</name>
    <name type="common">Bacteroides salanitronis</name>
    <dbReference type="NCBI Taxonomy" id="667015"/>
    <lineage>
        <taxon>Bacteria</taxon>
        <taxon>Pseudomonadati</taxon>
        <taxon>Bacteroidota</taxon>
        <taxon>Bacteroidia</taxon>
        <taxon>Bacteroidales</taxon>
        <taxon>Bacteroidaceae</taxon>
        <taxon>Phocaeicola</taxon>
    </lineage>
</organism>
<keyword evidence="1" id="KW-0812">Transmembrane</keyword>
<proteinExistence type="predicted"/>
<dbReference type="AlphaFoldDB" id="F0R128"/>
<evidence type="ECO:0000256" key="1">
    <source>
        <dbReference type="SAM" id="Phobius"/>
    </source>
</evidence>
<dbReference type="KEGG" id="bsa:Bacsa_0689"/>
<dbReference type="EMBL" id="CP002530">
    <property type="protein sequence ID" value="ADY35283.1"/>
    <property type="molecule type" value="Genomic_DNA"/>
</dbReference>
<dbReference type="InterPro" id="IPR002931">
    <property type="entry name" value="Transglutaminase-like"/>
</dbReference>
<keyword evidence="4" id="KW-1185">Reference proteome</keyword>